<organism evidence="1 2">
    <name type="scientific">Alicyclobacillus fastidiosus</name>
    <dbReference type="NCBI Taxonomy" id="392011"/>
    <lineage>
        <taxon>Bacteria</taxon>
        <taxon>Bacillati</taxon>
        <taxon>Bacillota</taxon>
        <taxon>Bacilli</taxon>
        <taxon>Bacillales</taxon>
        <taxon>Alicyclobacillaceae</taxon>
        <taxon>Alicyclobacillus</taxon>
    </lineage>
</organism>
<gene>
    <name evidence="1" type="ORF">NZD89_20380</name>
</gene>
<evidence type="ECO:0000313" key="1">
    <source>
        <dbReference type="EMBL" id="WAH40645.1"/>
    </source>
</evidence>
<proteinExistence type="predicted"/>
<dbReference type="GO" id="GO:0003677">
    <property type="term" value="F:DNA binding"/>
    <property type="evidence" value="ECO:0007669"/>
    <property type="project" value="UniProtKB-KW"/>
</dbReference>
<keyword evidence="2" id="KW-1185">Reference proteome</keyword>
<evidence type="ECO:0000313" key="2">
    <source>
        <dbReference type="Proteomes" id="UP001164761"/>
    </source>
</evidence>
<name>A0ABY6ZD30_9BACL</name>
<dbReference type="Gene3D" id="2.10.260.10">
    <property type="match status" value="1"/>
</dbReference>
<dbReference type="Proteomes" id="UP001164761">
    <property type="component" value="Chromosome"/>
</dbReference>
<dbReference type="InterPro" id="IPR037914">
    <property type="entry name" value="SpoVT-AbrB_sf"/>
</dbReference>
<accession>A0ABY6ZD30</accession>
<reference evidence="1" key="1">
    <citation type="submission" date="2022-08" db="EMBL/GenBank/DDBJ databases">
        <title>Alicyclobacillus fastidiosus DSM 17978, complete genome.</title>
        <authorList>
            <person name="Wang Q."/>
            <person name="Cai R."/>
            <person name="Wang Z."/>
        </authorList>
    </citation>
    <scope>NUCLEOTIDE SEQUENCE</scope>
    <source>
        <strain evidence="1">DSM 17978</strain>
    </source>
</reference>
<keyword evidence="1" id="KW-0238">DNA-binding</keyword>
<dbReference type="RefSeq" id="WP_268004543.1">
    <property type="nucleotide sequence ID" value="NZ_BSUT01000001.1"/>
</dbReference>
<dbReference type="EMBL" id="CP104067">
    <property type="protein sequence ID" value="WAH40645.1"/>
    <property type="molecule type" value="Genomic_DNA"/>
</dbReference>
<protein>
    <submittedName>
        <fullName evidence="1">AbrB/MazE/SpoVT family DNA-binding domain-containing protein</fullName>
    </submittedName>
</protein>
<dbReference type="SUPFAM" id="SSF89447">
    <property type="entry name" value="AbrB/MazE/MraZ-like"/>
    <property type="match status" value="1"/>
</dbReference>
<sequence>MIQMDDSGCVTIPHNVREAVGILADDCLTMWIDTDAIVLQKVEPRCVICNGTSSAVEFKVKLICVDCIHDLRFFYGTR</sequence>